<proteinExistence type="predicted"/>
<gene>
    <name evidence="1" type="ORF">AL01_05565</name>
</gene>
<dbReference type="AlphaFoldDB" id="A0A1S8GPG3"/>
<accession>A0A1S8GPG3</accession>
<evidence type="ECO:0008006" key="3">
    <source>
        <dbReference type="Google" id="ProtNLM"/>
    </source>
</evidence>
<dbReference type="EMBL" id="JATM01000003">
    <property type="protein sequence ID" value="OOL18271.1"/>
    <property type="molecule type" value="Genomic_DNA"/>
</dbReference>
<protein>
    <recommendedName>
        <fullName evidence="3">Glycosyl transferase</fullName>
    </recommendedName>
</protein>
<sequence>MKSPSLEETAIVFGTNGRDLWATLCAIQSVMAHNPHTKLDFHILHTNVAPALQLIINELFQTTHSHLTFHDVGQKAAALRLHTHQRWRNECFYRCYLPVLFRDTAHVLWLDNALLVTGSLAPLLNRFPQQAGIGAVADPVAQILRQHNVPIHTLLGDAPAAGLPDLPLPAYTRRHLSLSRPEDYFNSSMMVLRPRFISPSQINRCFTLATRPYLCPGTDILNQVFHDHVHLLPERWNFLTGKLTENLCLHLPEHWKKNRERERLKRCIIQFPEGAKPWEDPTLPGASHYRRLSATLEQRLSRIAPSLIRTLCGA</sequence>
<dbReference type="Proteomes" id="UP000200980">
    <property type="component" value="Unassembled WGS sequence"/>
</dbReference>
<comment type="caution">
    <text evidence="1">The sequence shown here is derived from an EMBL/GenBank/DDBJ whole genome shotgun (WGS) entry which is preliminary data.</text>
</comment>
<dbReference type="SUPFAM" id="SSF53448">
    <property type="entry name" value="Nucleotide-diphospho-sugar transferases"/>
    <property type="match status" value="1"/>
</dbReference>
<reference evidence="1 2" key="1">
    <citation type="journal article" date="2016" name="PLoS ONE">
        <title>Whole-Genome Sequence Analysis of Bombella intestini LMG 28161T, a Novel Acetic Acid Bacterium Isolated from the Crop of a Red-Tailed Bumble Bee, Bombus lapidarius.</title>
        <authorList>
            <person name="Li L."/>
            <person name="Illeghems K."/>
            <person name="Van Kerrebroeck S."/>
            <person name="Borremans W."/>
            <person name="Cleenwerck I."/>
            <person name="Smagghe G."/>
            <person name="De Vuyst L."/>
            <person name="Vandamme P."/>
        </authorList>
    </citation>
    <scope>NUCLEOTIDE SEQUENCE [LARGE SCALE GENOMIC DNA]</scope>
    <source>
        <strain evidence="1 2">R-52487</strain>
    </source>
</reference>
<name>A0A1S8GPG3_9PROT</name>
<dbReference type="GO" id="GO:0016757">
    <property type="term" value="F:glycosyltransferase activity"/>
    <property type="evidence" value="ECO:0007669"/>
    <property type="project" value="InterPro"/>
</dbReference>
<dbReference type="InterPro" id="IPR002495">
    <property type="entry name" value="Glyco_trans_8"/>
</dbReference>
<dbReference type="OrthoDB" id="7259530at2"/>
<dbReference type="Pfam" id="PF01501">
    <property type="entry name" value="Glyco_transf_8"/>
    <property type="match status" value="1"/>
</dbReference>
<evidence type="ECO:0000313" key="1">
    <source>
        <dbReference type="EMBL" id="OOL18271.1"/>
    </source>
</evidence>
<keyword evidence="2" id="KW-1185">Reference proteome</keyword>
<dbReference type="Gene3D" id="3.90.550.10">
    <property type="entry name" value="Spore Coat Polysaccharide Biosynthesis Protein SpsA, Chain A"/>
    <property type="match status" value="1"/>
</dbReference>
<dbReference type="InterPro" id="IPR029044">
    <property type="entry name" value="Nucleotide-diphossugar_trans"/>
</dbReference>
<organism evidence="1 2">
    <name type="scientific">Bombella intestini</name>
    <dbReference type="NCBI Taxonomy" id="1539051"/>
    <lineage>
        <taxon>Bacteria</taxon>
        <taxon>Pseudomonadati</taxon>
        <taxon>Pseudomonadota</taxon>
        <taxon>Alphaproteobacteria</taxon>
        <taxon>Acetobacterales</taxon>
        <taxon>Acetobacteraceae</taxon>
        <taxon>Bombella</taxon>
    </lineage>
</organism>
<evidence type="ECO:0000313" key="2">
    <source>
        <dbReference type="Proteomes" id="UP000200980"/>
    </source>
</evidence>
<dbReference type="RefSeq" id="WP_077396447.1">
    <property type="nucleotide sequence ID" value="NZ_JATM01000003.1"/>
</dbReference>